<dbReference type="GO" id="GO:0005739">
    <property type="term" value="C:mitochondrion"/>
    <property type="evidence" value="ECO:0007669"/>
    <property type="project" value="TreeGrafter"/>
</dbReference>
<evidence type="ECO:0000256" key="5">
    <source>
        <dbReference type="ARBA" id="ARBA00022801"/>
    </source>
</evidence>
<dbReference type="PANTHER" id="PTHR31290:SF5">
    <property type="entry name" value="UV-DAMAGE ENDONUCLEASE"/>
    <property type="match status" value="1"/>
</dbReference>
<dbReference type="GO" id="GO:0009411">
    <property type="term" value="P:response to UV"/>
    <property type="evidence" value="ECO:0007669"/>
    <property type="project" value="InterPro"/>
</dbReference>
<feature type="region of interest" description="Disordered" evidence="7">
    <location>
        <begin position="412"/>
        <end position="553"/>
    </location>
</feature>
<keyword evidence="4" id="KW-0228">DNA excision</keyword>
<organism evidence="8 9">
    <name type="scientific">Rhodotorula mucilaginosa</name>
    <name type="common">Yeast</name>
    <name type="synonym">Rhodotorula rubra</name>
    <dbReference type="NCBI Taxonomy" id="5537"/>
    <lineage>
        <taxon>Eukaryota</taxon>
        <taxon>Fungi</taxon>
        <taxon>Dikarya</taxon>
        <taxon>Basidiomycota</taxon>
        <taxon>Pucciniomycotina</taxon>
        <taxon>Microbotryomycetes</taxon>
        <taxon>Sporidiobolales</taxon>
        <taxon>Sporidiobolaceae</taxon>
        <taxon>Rhodotorula</taxon>
    </lineage>
</organism>
<evidence type="ECO:0000256" key="2">
    <source>
        <dbReference type="ARBA" id="ARBA00022759"/>
    </source>
</evidence>
<keyword evidence="2" id="KW-0255">Endonuclease</keyword>
<dbReference type="GO" id="GO:0006289">
    <property type="term" value="P:nucleotide-excision repair"/>
    <property type="evidence" value="ECO:0007669"/>
    <property type="project" value="InterPro"/>
</dbReference>
<dbReference type="NCBIfam" id="TIGR00629">
    <property type="entry name" value="uvde"/>
    <property type="match status" value="1"/>
</dbReference>
<evidence type="ECO:0000256" key="7">
    <source>
        <dbReference type="SAM" id="MobiDB-lite"/>
    </source>
</evidence>
<proteinExistence type="predicted"/>
<feature type="region of interest" description="Disordered" evidence="7">
    <location>
        <begin position="1"/>
        <end position="25"/>
    </location>
</feature>
<feature type="region of interest" description="Disordered" evidence="7">
    <location>
        <begin position="39"/>
        <end position="120"/>
    </location>
</feature>
<evidence type="ECO:0000256" key="6">
    <source>
        <dbReference type="ARBA" id="ARBA00023204"/>
    </source>
</evidence>
<dbReference type="EMBL" id="PUHQ01000174">
    <property type="protein sequence ID" value="KAG0653826.1"/>
    <property type="molecule type" value="Genomic_DNA"/>
</dbReference>
<evidence type="ECO:0000256" key="1">
    <source>
        <dbReference type="ARBA" id="ARBA00022722"/>
    </source>
</evidence>
<keyword evidence="9" id="KW-1185">Reference proteome</keyword>
<dbReference type="SUPFAM" id="SSF51658">
    <property type="entry name" value="Xylose isomerase-like"/>
    <property type="match status" value="1"/>
</dbReference>
<feature type="compositionally biased region" description="Basic residues" evidence="7">
    <location>
        <begin position="426"/>
        <end position="437"/>
    </location>
</feature>
<dbReference type="GO" id="GO:0043504">
    <property type="term" value="P:mitochondrial DNA repair"/>
    <property type="evidence" value="ECO:0007669"/>
    <property type="project" value="TreeGrafter"/>
</dbReference>
<dbReference type="AlphaFoldDB" id="A0A9P6VST0"/>
<dbReference type="OrthoDB" id="541883at2759"/>
<dbReference type="InterPro" id="IPR036237">
    <property type="entry name" value="Xyl_isomerase-like_sf"/>
</dbReference>
<reference evidence="8 9" key="1">
    <citation type="submission" date="2020-11" db="EMBL/GenBank/DDBJ databases">
        <title>Kefir isolates.</title>
        <authorList>
            <person name="Marcisauskas S."/>
            <person name="Kim Y."/>
            <person name="Blasche S."/>
        </authorList>
    </citation>
    <scope>NUCLEOTIDE SEQUENCE [LARGE SCALE GENOMIC DNA]</scope>
    <source>
        <strain evidence="8 9">KR</strain>
    </source>
</reference>
<dbReference type="GO" id="GO:0004519">
    <property type="term" value="F:endonuclease activity"/>
    <property type="evidence" value="ECO:0007669"/>
    <property type="project" value="UniProtKB-KW"/>
</dbReference>
<gene>
    <name evidence="8" type="ORF">C6P46_002196</name>
</gene>
<dbReference type="Proteomes" id="UP000777482">
    <property type="component" value="Unassembled WGS sequence"/>
</dbReference>
<feature type="compositionally biased region" description="Basic and acidic residues" evidence="7">
    <location>
        <begin position="511"/>
        <end position="525"/>
    </location>
</feature>
<keyword evidence="6" id="KW-0234">DNA repair</keyword>
<keyword evidence="1" id="KW-0540">Nuclease</keyword>
<feature type="compositionally biased region" description="Polar residues" evidence="7">
    <location>
        <begin position="543"/>
        <end position="553"/>
    </location>
</feature>
<evidence type="ECO:0008006" key="10">
    <source>
        <dbReference type="Google" id="ProtNLM"/>
    </source>
</evidence>
<evidence type="ECO:0000313" key="8">
    <source>
        <dbReference type="EMBL" id="KAG0653826.1"/>
    </source>
</evidence>
<sequence>MQAIVAKTVRTQAATAVVAGRPSRSAAVAAGKLASAALNSSNANANGHSSQSPEPGTARRSRSPSSSLSPVPATPPPAGEALVDPEPSTVPVKRSASPAGTGSEDAKPVKKKRTRKPKEPEVYVIPDVERKETTFNRTCRIDTIEKEDKGMPYLKELGRQNVLDLIKMIEWTAAHHIYFLRAHPDYQYSLEYAAEELKLAGETARRLGVRLTSHPAQFCNLCSPRNVVIENAYRDLEYHNEFFTRMGMGKDSVMIIHGGGVHGDKEAALQRFRKHYKELSDGVKGRLVLENDEFSYSVDDLLPVCEDLNIPLVFDYHHHSIFPTNQPIEELMPRILALWESKGIRPKFHLSEPRKGAVTPMERRAHADRCQSLPTPLPDDIDLMIEAKDKEQAVFHLYRIYDLAPTIHESLRPPAEEETLQTAGRKSNKAKSPKKGKKGEVVGTDEIKAGDPNEEVKVEAAVEEGVAPLPEGKDAEGQAYSPPVDPENVQALQEQEQQAKPKKRVAGRSQKAKEVEPVAGDEPKPKKQRRAPKKKAAAIPTEPMQTDDSAAPA</sequence>
<evidence type="ECO:0000256" key="3">
    <source>
        <dbReference type="ARBA" id="ARBA00022763"/>
    </source>
</evidence>
<dbReference type="GO" id="GO:0016787">
    <property type="term" value="F:hydrolase activity"/>
    <property type="evidence" value="ECO:0007669"/>
    <property type="project" value="UniProtKB-KW"/>
</dbReference>
<dbReference type="Pfam" id="PF03851">
    <property type="entry name" value="UvdE"/>
    <property type="match status" value="1"/>
</dbReference>
<keyword evidence="5" id="KW-0378">Hydrolase</keyword>
<feature type="region of interest" description="Disordered" evidence="7">
    <location>
        <begin position="354"/>
        <end position="373"/>
    </location>
</feature>
<protein>
    <recommendedName>
        <fullName evidence="10">UV-endonuclease UvdE</fullName>
    </recommendedName>
</protein>
<dbReference type="InterPro" id="IPR004601">
    <property type="entry name" value="UvdE"/>
</dbReference>
<feature type="compositionally biased region" description="Basic residues" evidence="7">
    <location>
        <begin position="526"/>
        <end position="536"/>
    </location>
</feature>
<comment type="caution">
    <text evidence="8">The sequence shown here is derived from an EMBL/GenBank/DDBJ whole genome shotgun (WGS) entry which is preliminary data.</text>
</comment>
<dbReference type="GO" id="GO:0005634">
    <property type="term" value="C:nucleus"/>
    <property type="evidence" value="ECO:0007669"/>
    <property type="project" value="TreeGrafter"/>
</dbReference>
<feature type="compositionally biased region" description="Low complexity" evidence="7">
    <location>
        <begin position="39"/>
        <end position="52"/>
    </location>
</feature>
<keyword evidence="3" id="KW-0227">DNA damage</keyword>
<evidence type="ECO:0000313" key="9">
    <source>
        <dbReference type="Proteomes" id="UP000777482"/>
    </source>
</evidence>
<dbReference type="Gene3D" id="3.20.20.150">
    <property type="entry name" value="Divalent-metal-dependent TIM barrel enzymes"/>
    <property type="match status" value="1"/>
</dbReference>
<evidence type="ECO:0000256" key="4">
    <source>
        <dbReference type="ARBA" id="ARBA00022769"/>
    </source>
</evidence>
<feature type="compositionally biased region" description="Basic and acidic residues" evidence="7">
    <location>
        <begin position="445"/>
        <end position="460"/>
    </location>
</feature>
<accession>A0A9P6VST0</accession>
<feature type="compositionally biased region" description="Basic and acidic residues" evidence="7">
    <location>
        <begin position="354"/>
        <end position="369"/>
    </location>
</feature>
<dbReference type="PANTHER" id="PTHR31290">
    <property type="entry name" value="UV-DAMAGE ENDONUCLEASE"/>
    <property type="match status" value="1"/>
</dbReference>
<name>A0A9P6VST0_RHOMI</name>